<keyword evidence="8" id="KW-0289">Folate biosynthesis</keyword>
<dbReference type="GO" id="GO:0046656">
    <property type="term" value="P:folic acid biosynthetic process"/>
    <property type="evidence" value="ECO:0007669"/>
    <property type="project" value="UniProtKB-KW"/>
</dbReference>
<dbReference type="NCBIfam" id="TIGR01498">
    <property type="entry name" value="folK"/>
    <property type="match status" value="1"/>
</dbReference>
<evidence type="ECO:0000313" key="11">
    <source>
        <dbReference type="Proteomes" id="UP000559885"/>
    </source>
</evidence>
<organism evidence="10 11">
    <name type="scientific">Listeria aquatica</name>
    <dbReference type="NCBI Taxonomy" id="1494960"/>
    <lineage>
        <taxon>Bacteria</taxon>
        <taxon>Bacillati</taxon>
        <taxon>Bacillota</taxon>
        <taxon>Bacilli</taxon>
        <taxon>Bacillales</taxon>
        <taxon>Listeriaceae</taxon>
        <taxon>Listeria</taxon>
    </lineage>
</organism>
<evidence type="ECO:0000259" key="9">
    <source>
        <dbReference type="PROSITE" id="PS00794"/>
    </source>
</evidence>
<dbReference type="CDD" id="cd00483">
    <property type="entry name" value="HPPK"/>
    <property type="match status" value="1"/>
</dbReference>
<sequence>MKTAYLSLGTNLGDRLQNLTDAVQMLNASDGISVVRVSSVYQTDPVGYEDQDIFFNIALEIETSLSPDELLQRCLAIELELGRVRLFKWGPRLIDIDLLLYENVEMDTEKLKIPHPYMKERAFVMIPLQEIAEPVAAEYWQDDLIAGQTVLKTDFRIEQ</sequence>
<dbReference type="Proteomes" id="UP000559885">
    <property type="component" value="Unassembled WGS sequence"/>
</dbReference>
<dbReference type="PANTHER" id="PTHR43071">
    <property type="entry name" value="2-AMINO-4-HYDROXY-6-HYDROXYMETHYLDIHYDROPTERIDINE PYROPHOSPHOKINASE"/>
    <property type="match status" value="1"/>
</dbReference>
<comment type="pathway">
    <text evidence="2">Cofactor biosynthesis; tetrahydrofolate biosynthesis; 2-amino-4-hydroxy-6-hydroxymethyl-7,8-dihydropteridine diphosphate from 7,8-dihydroneopterin triphosphate: step 4/4.</text>
</comment>
<keyword evidence="5" id="KW-0547">Nucleotide-binding</keyword>
<accession>A0A841ZQK4</accession>
<keyword evidence="7" id="KW-0067">ATP-binding</keyword>
<evidence type="ECO:0000256" key="6">
    <source>
        <dbReference type="ARBA" id="ARBA00022777"/>
    </source>
</evidence>
<dbReference type="GO" id="GO:0016301">
    <property type="term" value="F:kinase activity"/>
    <property type="evidence" value="ECO:0007669"/>
    <property type="project" value="UniProtKB-KW"/>
</dbReference>
<comment type="catalytic activity">
    <reaction evidence="1">
        <text>6-hydroxymethyl-7,8-dihydropterin + ATP = (7,8-dihydropterin-6-yl)methyl diphosphate + AMP + H(+)</text>
        <dbReference type="Rhea" id="RHEA:11412"/>
        <dbReference type="ChEBI" id="CHEBI:15378"/>
        <dbReference type="ChEBI" id="CHEBI:30616"/>
        <dbReference type="ChEBI" id="CHEBI:44841"/>
        <dbReference type="ChEBI" id="CHEBI:72950"/>
        <dbReference type="ChEBI" id="CHEBI:456215"/>
        <dbReference type="EC" id="2.7.6.3"/>
    </reaction>
</comment>
<evidence type="ECO:0000256" key="1">
    <source>
        <dbReference type="ARBA" id="ARBA00000198"/>
    </source>
</evidence>
<proteinExistence type="predicted"/>
<dbReference type="PANTHER" id="PTHR43071:SF1">
    <property type="entry name" value="2-AMINO-4-HYDROXY-6-HYDROXYMETHYLDIHYDROPTERIDINE PYROPHOSPHOKINASE"/>
    <property type="match status" value="1"/>
</dbReference>
<comment type="caution">
    <text evidence="10">The sequence shown here is derived from an EMBL/GenBank/DDBJ whole genome shotgun (WGS) entry which is preliminary data.</text>
</comment>
<dbReference type="SUPFAM" id="SSF55083">
    <property type="entry name" value="6-hydroxymethyl-7,8-dihydropterin pyrophosphokinase, HPPK"/>
    <property type="match status" value="1"/>
</dbReference>
<dbReference type="Pfam" id="PF01288">
    <property type="entry name" value="HPPK"/>
    <property type="match status" value="1"/>
</dbReference>
<name>A0A841ZQK4_9LIST</name>
<dbReference type="PROSITE" id="PS00794">
    <property type="entry name" value="HPPK"/>
    <property type="match status" value="1"/>
</dbReference>
<evidence type="ECO:0000313" key="10">
    <source>
        <dbReference type="EMBL" id="MBC1521608.1"/>
    </source>
</evidence>
<gene>
    <name evidence="10" type="primary">folK</name>
    <name evidence="10" type="ORF">HB912_08105</name>
</gene>
<dbReference type="EMBL" id="JAARRM010000002">
    <property type="protein sequence ID" value="MBC1521608.1"/>
    <property type="molecule type" value="Genomic_DNA"/>
</dbReference>
<dbReference type="GO" id="GO:0003848">
    <property type="term" value="F:2-amino-4-hydroxy-6-hydroxymethyldihydropteridine diphosphokinase activity"/>
    <property type="evidence" value="ECO:0007669"/>
    <property type="project" value="UniProtKB-EC"/>
</dbReference>
<keyword evidence="4 10" id="KW-0808">Transferase</keyword>
<dbReference type="Gene3D" id="3.30.70.560">
    <property type="entry name" value="7,8-Dihydro-6-hydroxymethylpterin-pyrophosphokinase HPPK"/>
    <property type="match status" value="1"/>
</dbReference>
<feature type="domain" description="7,8-dihydro-6-hydroxymethylpterin-pyrophosphokinase" evidence="9">
    <location>
        <begin position="88"/>
        <end position="99"/>
    </location>
</feature>
<evidence type="ECO:0000256" key="3">
    <source>
        <dbReference type="ARBA" id="ARBA00013253"/>
    </source>
</evidence>
<dbReference type="GO" id="GO:0046654">
    <property type="term" value="P:tetrahydrofolate biosynthetic process"/>
    <property type="evidence" value="ECO:0007669"/>
    <property type="project" value="UniProtKB-UniPathway"/>
</dbReference>
<evidence type="ECO:0000256" key="4">
    <source>
        <dbReference type="ARBA" id="ARBA00022679"/>
    </source>
</evidence>
<dbReference type="InterPro" id="IPR035907">
    <property type="entry name" value="Hppk_sf"/>
</dbReference>
<evidence type="ECO:0000256" key="5">
    <source>
        <dbReference type="ARBA" id="ARBA00022741"/>
    </source>
</evidence>
<evidence type="ECO:0000256" key="2">
    <source>
        <dbReference type="ARBA" id="ARBA00005051"/>
    </source>
</evidence>
<dbReference type="EC" id="2.7.6.3" evidence="3"/>
<dbReference type="RefSeq" id="WP_185373623.1">
    <property type="nucleotide sequence ID" value="NZ_JAARRM010000002.1"/>
</dbReference>
<evidence type="ECO:0000256" key="7">
    <source>
        <dbReference type="ARBA" id="ARBA00022840"/>
    </source>
</evidence>
<reference evidence="10 11" key="1">
    <citation type="submission" date="2020-03" db="EMBL/GenBank/DDBJ databases">
        <title>Soil Listeria distribution.</title>
        <authorList>
            <person name="Liao J."/>
            <person name="Wiedmann M."/>
        </authorList>
    </citation>
    <scope>NUCLEOTIDE SEQUENCE [LARGE SCALE GENOMIC DNA]</scope>
    <source>
        <strain evidence="10 11">FSL L7-1507</strain>
    </source>
</reference>
<dbReference type="AlphaFoldDB" id="A0A841ZQK4"/>
<dbReference type="UniPathway" id="UPA00077">
    <property type="reaction ID" value="UER00155"/>
</dbReference>
<protein>
    <recommendedName>
        <fullName evidence="3">2-amino-4-hydroxy-6-hydroxymethyldihydropteridine diphosphokinase</fullName>
        <ecNumber evidence="3">2.7.6.3</ecNumber>
    </recommendedName>
</protein>
<dbReference type="InterPro" id="IPR000550">
    <property type="entry name" value="Hppk"/>
</dbReference>
<dbReference type="GO" id="GO:0005524">
    <property type="term" value="F:ATP binding"/>
    <property type="evidence" value="ECO:0007669"/>
    <property type="project" value="UniProtKB-KW"/>
</dbReference>
<evidence type="ECO:0000256" key="8">
    <source>
        <dbReference type="ARBA" id="ARBA00022909"/>
    </source>
</evidence>
<keyword evidence="6 10" id="KW-0418">Kinase</keyword>